<dbReference type="GO" id="GO:0009117">
    <property type="term" value="P:nucleotide metabolic process"/>
    <property type="evidence" value="ECO:0007669"/>
    <property type="project" value="TreeGrafter"/>
</dbReference>
<comment type="caution">
    <text evidence="6">The sequence shown here is derived from an EMBL/GenBank/DDBJ whole genome shotgun (WGS) entry which is preliminary data.</text>
</comment>
<gene>
    <name evidence="6" type="ORF">NRB20_65140</name>
</gene>
<feature type="short sequence motif" description="Histidine triad motif" evidence="2 3">
    <location>
        <begin position="151"/>
        <end position="155"/>
    </location>
</feature>
<protein>
    <recommendedName>
        <fullName evidence="5">HIT domain-containing protein</fullName>
    </recommendedName>
</protein>
<evidence type="ECO:0000259" key="5">
    <source>
        <dbReference type="PROSITE" id="PS51084"/>
    </source>
</evidence>
<feature type="domain" description="HIT" evidence="5">
    <location>
        <begin position="58"/>
        <end position="166"/>
    </location>
</feature>
<sequence length="211" mass="22482">MSVTEINLTRLAGSPGSRNALGPKPTAPVATRTDPHKVAQGCPASFVRRNVETVSGCIFCGIVAGTAPATKVHEDDALCAFLDIRPITRGHLLVIPKRHATNLDDLDAALGARLFALGHRMAKALRRSTLGADGANLILNDGKSAFQTVHHVHLHVVPRHTGDIRSFATGMLFRGRVGNQPDPATTAAAIRTGLDRLDIEESDVTDEEKHA</sequence>
<dbReference type="InterPro" id="IPR019808">
    <property type="entry name" value="Histidine_triad_CS"/>
</dbReference>
<dbReference type="Pfam" id="PF01230">
    <property type="entry name" value="HIT"/>
    <property type="match status" value="1"/>
</dbReference>
<dbReference type="PANTHER" id="PTHR46648:SF1">
    <property type="entry name" value="ADENOSINE 5'-MONOPHOSPHORAMIDASE HNT1"/>
    <property type="match status" value="1"/>
</dbReference>
<evidence type="ECO:0000313" key="6">
    <source>
        <dbReference type="EMBL" id="MQY23386.1"/>
    </source>
</evidence>
<evidence type="ECO:0000313" key="7">
    <source>
        <dbReference type="Proteomes" id="UP000438448"/>
    </source>
</evidence>
<accession>A0A7K0DC76</accession>
<dbReference type="PROSITE" id="PS51084">
    <property type="entry name" value="HIT_2"/>
    <property type="match status" value="1"/>
</dbReference>
<keyword evidence="7" id="KW-1185">Reference proteome</keyword>
<dbReference type="AlphaFoldDB" id="A0A7K0DC76"/>
<dbReference type="Gene3D" id="3.30.428.10">
    <property type="entry name" value="HIT-like"/>
    <property type="match status" value="1"/>
</dbReference>
<dbReference type="PANTHER" id="PTHR46648">
    <property type="entry name" value="HIT FAMILY PROTEIN 1"/>
    <property type="match status" value="1"/>
</dbReference>
<evidence type="ECO:0000256" key="3">
    <source>
        <dbReference type="PROSITE-ProRule" id="PRU00464"/>
    </source>
</evidence>
<evidence type="ECO:0000256" key="2">
    <source>
        <dbReference type="PIRSR" id="PIRSR601310-3"/>
    </source>
</evidence>
<feature type="region of interest" description="Disordered" evidence="4">
    <location>
        <begin position="1"/>
        <end position="34"/>
    </location>
</feature>
<dbReference type="InterPro" id="IPR001310">
    <property type="entry name" value="Histidine_triad_HIT"/>
</dbReference>
<organism evidence="6 7">
    <name type="scientific">Nocardia macrotermitis</name>
    <dbReference type="NCBI Taxonomy" id="2585198"/>
    <lineage>
        <taxon>Bacteria</taxon>
        <taxon>Bacillati</taxon>
        <taxon>Actinomycetota</taxon>
        <taxon>Actinomycetes</taxon>
        <taxon>Mycobacteriales</taxon>
        <taxon>Nocardiaceae</taxon>
        <taxon>Nocardia</taxon>
    </lineage>
</organism>
<dbReference type="GO" id="GO:0003824">
    <property type="term" value="F:catalytic activity"/>
    <property type="evidence" value="ECO:0007669"/>
    <property type="project" value="InterPro"/>
</dbReference>
<feature type="active site" description="Tele-AMP-histidine intermediate" evidence="1">
    <location>
        <position position="153"/>
    </location>
</feature>
<evidence type="ECO:0000256" key="4">
    <source>
        <dbReference type="SAM" id="MobiDB-lite"/>
    </source>
</evidence>
<dbReference type="Proteomes" id="UP000438448">
    <property type="component" value="Unassembled WGS sequence"/>
</dbReference>
<evidence type="ECO:0000256" key="1">
    <source>
        <dbReference type="PIRSR" id="PIRSR601310-1"/>
    </source>
</evidence>
<dbReference type="EMBL" id="WEGK01000019">
    <property type="protein sequence ID" value="MQY23386.1"/>
    <property type="molecule type" value="Genomic_DNA"/>
</dbReference>
<dbReference type="InterPro" id="IPR011146">
    <property type="entry name" value="HIT-like"/>
</dbReference>
<name>A0A7K0DC76_9NOCA</name>
<dbReference type="PRINTS" id="PR00332">
    <property type="entry name" value="HISTRIAD"/>
</dbReference>
<dbReference type="SUPFAM" id="SSF54197">
    <property type="entry name" value="HIT-like"/>
    <property type="match status" value="1"/>
</dbReference>
<proteinExistence type="predicted"/>
<dbReference type="InterPro" id="IPR036265">
    <property type="entry name" value="HIT-like_sf"/>
</dbReference>
<reference evidence="6 7" key="1">
    <citation type="submission" date="2019-10" db="EMBL/GenBank/DDBJ databases">
        <title>Nocardia macrotermitis sp. nov. and Nocardia aurantia sp. nov., isolated from the gut of fungus growing-termite Macrotermes natalensis.</title>
        <authorList>
            <person name="Benndorf R."/>
            <person name="Schwitalla J."/>
            <person name="Martin K."/>
            <person name="De Beer W."/>
            <person name="Kaster A.-K."/>
            <person name="Vollmers J."/>
            <person name="Poulsen M."/>
            <person name="Beemelmanns C."/>
        </authorList>
    </citation>
    <scope>NUCLEOTIDE SEQUENCE [LARGE SCALE GENOMIC DNA]</scope>
    <source>
        <strain evidence="6 7">RB20</strain>
    </source>
</reference>
<dbReference type="PROSITE" id="PS00892">
    <property type="entry name" value="HIT_1"/>
    <property type="match status" value="1"/>
</dbReference>